<keyword evidence="2" id="KW-1185">Reference proteome</keyword>
<dbReference type="Proteomes" id="UP000663879">
    <property type="component" value="Unassembled WGS sequence"/>
</dbReference>
<evidence type="ECO:0000313" key="2">
    <source>
        <dbReference type="Proteomes" id="UP000663879"/>
    </source>
</evidence>
<gene>
    <name evidence="1" type="ORF">OXX778_LOCUS22948</name>
</gene>
<protein>
    <submittedName>
        <fullName evidence="1">Uncharacterized protein</fullName>
    </submittedName>
</protein>
<reference evidence="1" key="1">
    <citation type="submission" date="2021-02" db="EMBL/GenBank/DDBJ databases">
        <authorList>
            <person name="Nowell W R."/>
        </authorList>
    </citation>
    <scope>NUCLEOTIDE SEQUENCE</scope>
    <source>
        <strain evidence="1">Ploen Becks lab</strain>
    </source>
</reference>
<proteinExistence type="predicted"/>
<dbReference type="AlphaFoldDB" id="A0A814S7F0"/>
<feature type="non-terminal residue" evidence="1">
    <location>
        <position position="1"/>
    </location>
</feature>
<accession>A0A814S7F0</accession>
<comment type="caution">
    <text evidence="1">The sequence shown here is derived from an EMBL/GenBank/DDBJ whole genome shotgun (WGS) entry which is preliminary data.</text>
</comment>
<organism evidence="1 2">
    <name type="scientific">Brachionus calyciflorus</name>
    <dbReference type="NCBI Taxonomy" id="104777"/>
    <lineage>
        <taxon>Eukaryota</taxon>
        <taxon>Metazoa</taxon>
        <taxon>Spiralia</taxon>
        <taxon>Gnathifera</taxon>
        <taxon>Rotifera</taxon>
        <taxon>Eurotatoria</taxon>
        <taxon>Monogononta</taxon>
        <taxon>Pseudotrocha</taxon>
        <taxon>Ploima</taxon>
        <taxon>Brachionidae</taxon>
        <taxon>Brachionus</taxon>
    </lineage>
</organism>
<evidence type="ECO:0000313" key="1">
    <source>
        <dbReference type="EMBL" id="CAF1142350.1"/>
    </source>
</evidence>
<name>A0A814S7F0_9BILA</name>
<sequence length="94" mass="10416">SDSEKLNDYFMASSESVSHNTIPSEIISSVDNQFGIKWGEWDQSDNFTTTLSTSSSTIPPVIISSINISHFIGSFLLFKVIFTISSVDEENLFS</sequence>
<dbReference type="EMBL" id="CAJNOC010010703">
    <property type="protein sequence ID" value="CAF1142350.1"/>
    <property type="molecule type" value="Genomic_DNA"/>
</dbReference>